<dbReference type="EMBL" id="QJVJ01000005">
    <property type="protein sequence ID" value="PYI54538.1"/>
    <property type="molecule type" value="Genomic_DNA"/>
</dbReference>
<reference evidence="8 9" key="1">
    <citation type="submission" date="2018-05" db="EMBL/GenBank/DDBJ databases">
        <title>Paenibacillus flagellatus sp. nov., isolated from selenium mineral soil.</title>
        <authorList>
            <person name="Dai X."/>
        </authorList>
    </citation>
    <scope>NUCLEOTIDE SEQUENCE [LARGE SCALE GENOMIC DNA]</scope>
    <source>
        <strain evidence="8 9">DXL2</strain>
    </source>
</reference>
<sequence length="212" mass="23084">MALRYLDEQISEALLEIGAVSLRPREPFTWTSGLKSPIYCDNRITISHPSVRDLIALGFAETIRERYPDAEVLAGIATGGIPHAAFVAQKLNLPMIYVRDKAKGHGKENVIEGALKPGQKVVMIEDLFSTGGSSIKASLAVRDAGADVLGVLAIFSYQFDKAKQAFEQANMEFDSLSNYTALINVALKLGKISPDDVELLKSWRTNPEAYGG</sequence>
<dbReference type="GO" id="GO:0019856">
    <property type="term" value="P:pyrimidine nucleobase biosynthetic process"/>
    <property type="evidence" value="ECO:0007669"/>
    <property type="project" value="TreeGrafter"/>
</dbReference>
<dbReference type="RefSeq" id="WP_110840595.1">
    <property type="nucleotide sequence ID" value="NZ_QJVJ01000005.1"/>
</dbReference>
<dbReference type="InterPro" id="IPR029057">
    <property type="entry name" value="PRTase-like"/>
</dbReference>
<feature type="binding site" evidence="6">
    <location>
        <position position="99"/>
    </location>
    <ligand>
        <name>5-phospho-alpha-D-ribose 1-diphosphate</name>
        <dbReference type="ChEBI" id="CHEBI:58017"/>
        <note>ligand shared between dimeric partners</note>
    </ligand>
</feature>
<protein>
    <recommendedName>
        <fullName evidence="2 6">Orotate phosphoribosyltransferase</fullName>
        <shortName evidence="6">OPRT</shortName>
        <shortName evidence="6">OPRTase</shortName>
        <ecNumber evidence="2 6">2.4.2.10</ecNumber>
    </recommendedName>
</protein>
<evidence type="ECO:0000256" key="2">
    <source>
        <dbReference type="ARBA" id="ARBA00011971"/>
    </source>
</evidence>
<feature type="binding site" evidence="6">
    <location>
        <position position="103"/>
    </location>
    <ligand>
        <name>5-phospho-alpha-D-ribose 1-diphosphate</name>
        <dbReference type="ChEBI" id="CHEBI:58017"/>
        <note>ligand shared between dimeric partners</note>
    </ligand>
</feature>
<dbReference type="GO" id="GO:0004588">
    <property type="term" value="F:orotate phosphoribosyltransferase activity"/>
    <property type="evidence" value="ECO:0007669"/>
    <property type="project" value="UniProtKB-UniRule"/>
</dbReference>
<keyword evidence="5 6" id="KW-0665">Pyrimidine biosynthesis</keyword>
<feature type="binding site" description="in other chain" evidence="6">
    <location>
        <begin position="125"/>
        <end position="133"/>
    </location>
    <ligand>
        <name>5-phospho-alpha-D-ribose 1-diphosphate</name>
        <dbReference type="ChEBI" id="CHEBI:58017"/>
        <note>ligand shared between dimeric partners</note>
    </ligand>
</feature>
<feature type="binding site" evidence="6">
    <location>
        <position position="129"/>
    </location>
    <ligand>
        <name>orotate</name>
        <dbReference type="ChEBI" id="CHEBI:30839"/>
    </ligand>
</feature>
<evidence type="ECO:0000256" key="3">
    <source>
        <dbReference type="ARBA" id="ARBA00022676"/>
    </source>
</evidence>
<comment type="function">
    <text evidence="6">Catalyzes the transfer of a ribosyl phosphate group from 5-phosphoribose 1-diphosphate to orotate, leading to the formation of orotidine monophosphate (OMP).</text>
</comment>
<dbReference type="SUPFAM" id="SSF53271">
    <property type="entry name" value="PRTase-like"/>
    <property type="match status" value="1"/>
</dbReference>
<name>A0A2V5K5I7_9BACL</name>
<feature type="domain" description="Phosphoribosyltransferase" evidence="7">
    <location>
        <begin position="69"/>
        <end position="164"/>
    </location>
</feature>
<evidence type="ECO:0000259" key="7">
    <source>
        <dbReference type="Pfam" id="PF00156"/>
    </source>
</evidence>
<dbReference type="NCBIfam" id="TIGR00336">
    <property type="entry name" value="pyrE"/>
    <property type="match status" value="1"/>
</dbReference>
<accession>A0A2V5K5I7</accession>
<dbReference type="InterPro" id="IPR023031">
    <property type="entry name" value="OPRT"/>
</dbReference>
<keyword evidence="9" id="KW-1185">Reference proteome</keyword>
<dbReference type="CDD" id="cd06223">
    <property type="entry name" value="PRTases_typeI"/>
    <property type="match status" value="1"/>
</dbReference>
<evidence type="ECO:0000256" key="4">
    <source>
        <dbReference type="ARBA" id="ARBA00022679"/>
    </source>
</evidence>
<evidence type="ECO:0000313" key="8">
    <source>
        <dbReference type="EMBL" id="PYI54538.1"/>
    </source>
</evidence>
<dbReference type="GO" id="GO:0044205">
    <property type="term" value="P:'de novo' UMP biosynthetic process"/>
    <property type="evidence" value="ECO:0007669"/>
    <property type="project" value="UniProtKB-UniRule"/>
</dbReference>
<comment type="cofactor">
    <cofactor evidence="6">
        <name>Mg(2+)</name>
        <dbReference type="ChEBI" id="CHEBI:18420"/>
    </cofactor>
</comment>
<evidence type="ECO:0000256" key="6">
    <source>
        <dbReference type="HAMAP-Rule" id="MF_01208"/>
    </source>
</evidence>
<keyword evidence="3 6" id="KW-0328">Glycosyltransferase</keyword>
<dbReference type="HAMAP" id="MF_01208">
    <property type="entry name" value="PyrE"/>
    <property type="match status" value="1"/>
</dbReference>
<keyword evidence="4 6" id="KW-0808">Transferase</keyword>
<dbReference type="Gene3D" id="3.40.50.2020">
    <property type="match status" value="1"/>
</dbReference>
<comment type="catalytic activity">
    <reaction evidence="6">
        <text>orotidine 5'-phosphate + diphosphate = orotate + 5-phospho-alpha-D-ribose 1-diphosphate</text>
        <dbReference type="Rhea" id="RHEA:10380"/>
        <dbReference type="ChEBI" id="CHEBI:30839"/>
        <dbReference type="ChEBI" id="CHEBI:33019"/>
        <dbReference type="ChEBI" id="CHEBI:57538"/>
        <dbReference type="ChEBI" id="CHEBI:58017"/>
        <dbReference type="EC" id="2.4.2.10"/>
    </reaction>
</comment>
<dbReference type="PANTHER" id="PTHR19278:SF9">
    <property type="entry name" value="URIDINE 5'-MONOPHOSPHATE SYNTHASE"/>
    <property type="match status" value="1"/>
</dbReference>
<dbReference type="EC" id="2.4.2.10" evidence="2 6"/>
<comment type="subunit">
    <text evidence="6">Homodimer.</text>
</comment>
<comment type="pathway">
    <text evidence="1 6">Pyrimidine metabolism; UMP biosynthesis via de novo pathway; UMP from orotate: step 1/2.</text>
</comment>
<dbReference type="PANTHER" id="PTHR19278">
    <property type="entry name" value="OROTATE PHOSPHORIBOSYLTRANSFERASE"/>
    <property type="match status" value="1"/>
</dbReference>
<proteinExistence type="inferred from homology"/>
<dbReference type="UniPathway" id="UPA00070">
    <property type="reaction ID" value="UER00119"/>
</dbReference>
<comment type="caution">
    <text evidence="8">The sequence shown here is derived from an EMBL/GenBank/DDBJ whole genome shotgun (WGS) entry which is preliminary data.</text>
</comment>
<comment type="caution">
    <text evidence="6">Lacks conserved residue(s) required for the propagation of feature annotation.</text>
</comment>
<dbReference type="Pfam" id="PF00156">
    <property type="entry name" value="Pribosyltran"/>
    <property type="match status" value="1"/>
</dbReference>
<feature type="binding site" evidence="6">
    <location>
        <position position="105"/>
    </location>
    <ligand>
        <name>5-phospho-alpha-D-ribose 1-diphosphate</name>
        <dbReference type="ChEBI" id="CHEBI:58017"/>
        <note>ligand shared between dimeric partners</note>
    </ligand>
</feature>
<evidence type="ECO:0000256" key="5">
    <source>
        <dbReference type="ARBA" id="ARBA00022975"/>
    </source>
</evidence>
<evidence type="ECO:0000313" key="9">
    <source>
        <dbReference type="Proteomes" id="UP000247476"/>
    </source>
</evidence>
<dbReference type="GO" id="GO:0000287">
    <property type="term" value="F:magnesium ion binding"/>
    <property type="evidence" value="ECO:0007669"/>
    <property type="project" value="UniProtKB-UniRule"/>
</dbReference>
<organism evidence="8 9">
    <name type="scientific">Paenibacillus flagellatus</name>
    <dbReference type="NCBI Taxonomy" id="2211139"/>
    <lineage>
        <taxon>Bacteria</taxon>
        <taxon>Bacillati</taxon>
        <taxon>Bacillota</taxon>
        <taxon>Bacilli</taxon>
        <taxon>Bacillales</taxon>
        <taxon>Paenibacillaceae</taxon>
        <taxon>Paenibacillus</taxon>
    </lineage>
</organism>
<dbReference type="AlphaFoldDB" id="A0A2V5K5I7"/>
<dbReference type="OrthoDB" id="9802134at2"/>
<comment type="similarity">
    <text evidence="6">Belongs to the purine/pyrimidine phosphoribosyltransferase family. PyrE subfamily.</text>
</comment>
<evidence type="ECO:0000256" key="1">
    <source>
        <dbReference type="ARBA" id="ARBA00004889"/>
    </source>
</evidence>
<dbReference type="InterPro" id="IPR004467">
    <property type="entry name" value="Or_phspho_trans_dom"/>
</dbReference>
<gene>
    <name evidence="6" type="primary">pyrE</name>
    <name evidence="8" type="ORF">DLM86_13835</name>
</gene>
<dbReference type="Proteomes" id="UP000247476">
    <property type="component" value="Unassembled WGS sequence"/>
</dbReference>
<dbReference type="InterPro" id="IPR000836">
    <property type="entry name" value="PRTase_dom"/>
</dbReference>
<keyword evidence="6" id="KW-0460">Magnesium</keyword>